<dbReference type="FunFam" id="1.10.600.10:FF:000001">
    <property type="entry name" value="Geranylgeranyl diphosphate synthase"/>
    <property type="match status" value="1"/>
</dbReference>
<evidence type="ECO:0000256" key="5">
    <source>
        <dbReference type="ARBA" id="ARBA00022531"/>
    </source>
</evidence>
<name>A0A2T0X349_9RHOB</name>
<keyword evidence="18" id="KW-1185">Reference proteome</keyword>
<comment type="catalytic activity">
    <reaction evidence="14">
        <text>isopentenyl diphosphate + (2E,6E)-farnesyl diphosphate = (2E,6E,10E)-geranylgeranyl diphosphate + diphosphate</text>
        <dbReference type="Rhea" id="RHEA:17653"/>
        <dbReference type="ChEBI" id="CHEBI:33019"/>
        <dbReference type="ChEBI" id="CHEBI:58756"/>
        <dbReference type="ChEBI" id="CHEBI:128769"/>
        <dbReference type="ChEBI" id="CHEBI:175763"/>
        <dbReference type="EC" id="2.5.1.29"/>
    </reaction>
</comment>
<dbReference type="InterPro" id="IPR008949">
    <property type="entry name" value="Isoprenoid_synthase_dom_sf"/>
</dbReference>
<dbReference type="PANTHER" id="PTHR43281:SF1">
    <property type="entry name" value="FARNESYL DIPHOSPHATE SYNTHASE"/>
    <property type="match status" value="1"/>
</dbReference>
<accession>A0A2T0X349</accession>
<evidence type="ECO:0000256" key="16">
    <source>
        <dbReference type="RuleBase" id="RU004466"/>
    </source>
</evidence>
<evidence type="ECO:0000256" key="9">
    <source>
        <dbReference type="ARBA" id="ARBA00022842"/>
    </source>
</evidence>
<dbReference type="GO" id="GO:0015995">
    <property type="term" value="P:chlorophyll biosynthetic process"/>
    <property type="evidence" value="ECO:0007669"/>
    <property type="project" value="UniProtKB-KW"/>
</dbReference>
<dbReference type="SUPFAM" id="SSF48576">
    <property type="entry name" value="Terpenoid synthases"/>
    <property type="match status" value="1"/>
</dbReference>
<evidence type="ECO:0000256" key="6">
    <source>
        <dbReference type="ARBA" id="ARBA00022679"/>
    </source>
</evidence>
<reference evidence="17 18" key="1">
    <citation type="submission" date="2018-03" db="EMBL/GenBank/DDBJ databases">
        <title>Genomic Encyclopedia of Archaeal and Bacterial Type Strains, Phase II (KMG-II): from individual species to whole genera.</title>
        <authorList>
            <person name="Goeker M."/>
        </authorList>
    </citation>
    <scope>NUCLEOTIDE SEQUENCE [LARGE SCALE GENOMIC DNA]</scope>
    <source>
        <strain evidence="17 18">DSM 29318</strain>
    </source>
</reference>
<evidence type="ECO:0000256" key="15">
    <source>
        <dbReference type="ARBA" id="ARBA00054703"/>
    </source>
</evidence>
<comment type="cofactor">
    <cofactor evidence="1">
        <name>Mg(2+)</name>
        <dbReference type="ChEBI" id="CHEBI:18420"/>
    </cofactor>
</comment>
<keyword evidence="6 16" id="KW-0808">Transferase</keyword>
<keyword evidence="11" id="KW-0414">Isoprene biosynthesis</keyword>
<evidence type="ECO:0000313" key="18">
    <source>
        <dbReference type="Proteomes" id="UP000238801"/>
    </source>
</evidence>
<evidence type="ECO:0000256" key="10">
    <source>
        <dbReference type="ARBA" id="ARBA00023171"/>
    </source>
</evidence>
<evidence type="ECO:0000256" key="8">
    <source>
        <dbReference type="ARBA" id="ARBA00022746"/>
    </source>
</evidence>
<evidence type="ECO:0000256" key="1">
    <source>
        <dbReference type="ARBA" id="ARBA00001946"/>
    </source>
</evidence>
<evidence type="ECO:0000256" key="14">
    <source>
        <dbReference type="ARBA" id="ARBA00048119"/>
    </source>
</evidence>
<dbReference type="GO" id="GO:0015979">
    <property type="term" value="P:photosynthesis"/>
    <property type="evidence" value="ECO:0007669"/>
    <property type="project" value="UniProtKB-KW"/>
</dbReference>
<evidence type="ECO:0000256" key="13">
    <source>
        <dbReference type="ARBA" id="ARBA00032052"/>
    </source>
</evidence>
<dbReference type="OrthoDB" id="9805316at2"/>
<dbReference type="SFLD" id="SFLDS00005">
    <property type="entry name" value="Isoprenoid_Synthase_Type_I"/>
    <property type="match status" value="1"/>
</dbReference>
<proteinExistence type="inferred from homology"/>
<evidence type="ECO:0000256" key="2">
    <source>
        <dbReference type="ARBA" id="ARBA00005221"/>
    </source>
</evidence>
<comment type="similarity">
    <text evidence="3 16">Belongs to the FPP/GGPP synthase family.</text>
</comment>
<dbReference type="EMBL" id="PVTT01000002">
    <property type="protein sequence ID" value="PRY93376.1"/>
    <property type="molecule type" value="Genomic_DNA"/>
</dbReference>
<keyword evidence="9" id="KW-0460">Magnesium</keyword>
<dbReference type="GO" id="GO:0016117">
    <property type="term" value="P:carotenoid biosynthetic process"/>
    <property type="evidence" value="ECO:0007669"/>
    <property type="project" value="UniProtKB-KW"/>
</dbReference>
<dbReference type="PROSITE" id="PS00444">
    <property type="entry name" value="POLYPRENYL_SYNTHASE_2"/>
    <property type="match status" value="1"/>
</dbReference>
<dbReference type="GO" id="GO:0004311">
    <property type="term" value="F:geranylgeranyl diphosphate synthase activity"/>
    <property type="evidence" value="ECO:0007669"/>
    <property type="project" value="UniProtKB-EC"/>
</dbReference>
<keyword evidence="7" id="KW-0479">Metal-binding</keyword>
<comment type="caution">
    <text evidence="17">The sequence shown here is derived from an EMBL/GenBank/DDBJ whole genome shotgun (WGS) entry which is preliminary data.</text>
</comment>
<dbReference type="CDD" id="cd00685">
    <property type="entry name" value="Trans_IPPS_HT"/>
    <property type="match status" value="1"/>
</dbReference>
<comment type="pathway">
    <text evidence="2">Isoprenoid biosynthesis; geranylgeranyl diphosphate biosynthesis; geranylgeranyl diphosphate from farnesyl diphosphate and isopentenyl diphosphate: step 1/1.</text>
</comment>
<dbReference type="InterPro" id="IPR000092">
    <property type="entry name" value="Polyprenyl_synt"/>
</dbReference>
<dbReference type="Gene3D" id="1.10.600.10">
    <property type="entry name" value="Farnesyl Diphosphate Synthase"/>
    <property type="match status" value="1"/>
</dbReference>
<comment type="function">
    <text evidence="15">Catalyzes the condensation of farnesyl diphosphate (FPP) and isopentenyl diphosphate (IPP) to yield geranylgeranyl diphosphate (GGPP) needed for biosynthesis of carotenoids and diterpenes.</text>
</comment>
<dbReference type="InterPro" id="IPR033749">
    <property type="entry name" value="Polyprenyl_synt_CS"/>
</dbReference>
<dbReference type="RefSeq" id="WP_106160975.1">
    <property type="nucleotide sequence ID" value="NZ_PVTT01000002.1"/>
</dbReference>
<evidence type="ECO:0000256" key="4">
    <source>
        <dbReference type="ARBA" id="ARBA00012382"/>
    </source>
</evidence>
<dbReference type="PANTHER" id="PTHR43281">
    <property type="entry name" value="FARNESYL DIPHOSPHATE SYNTHASE"/>
    <property type="match status" value="1"/>
</dbReference>
<evidence type="ECO:0000256" key="7">
    <source>
        <dbReference type="ARBA" id="ARBA00022723"/>
    </source>
</evidence>
<keyword evidence="8" id="KW-0125">Carotenoid biosynthesis</keyword>
<dbReference type="AlphaFoldDB" id="A0A2T0X349"/>
<keyword evidence="10" id="KW-0149">Chlorophyll biosynthesis</keyword>
<dbReference type="SFLD" id="SFLDG01017">
    <property type="entry name" value="Polyprenyl_Transferase_Like"/>
    <property type="match status" value="1"/>
</dbReference>
<dbReference type="EC" id="2.5.1.29" evidence="4"/>
<dbReference type="PROSITE" id="PS00723">
    <property type="entry name" value="POLYPRENYL_SYNTHASE_1"/>
    <property type="match status" value="1"/>
</dbReference>
<evidence type="ECO:0000256" key="3">
    <source>
        <dbReference type="ARBA" id="ARBA00006706"/>
    </source>
</evidence>
<sequence length="293" mass="29763">MDAVLAQAAARARGDVGARLAARLAGAAPALASLEEACRHALEGGKRLRGLMVLESAGLWDVPEEAALPAAAAIEALHAYSLVHDDLPAMDDDELRRGRPTVHVAFGEATAILVGDALQALAFEEVAAIRGVPAERALALSARLAAAAGLRGMVGGQHWDLTIEAGAASGDLRAIAAMQALKTGALFEWSATAGAVLAGEDPKPLAAYAHALGRAFQIADDLLDATGDAATVGKATGKDLAAGKATYVGTLGVEGARAEAGRLAAEACDALAPFGARGDTLRLLARYTVSRDH</sequence>
<organism evidence="17 18">
    <name type="scientific">Hasllibacter halocynthiae</name>
    <dbReference type="NCBI Taxonomy" id="595589"/>
    <lineage>
        <taxon>Bacteria</taxon>
        <taxon>Pseudomonadati</taxon>
        <taxon>Pseudomonadota</taxon>
        <taxon>Alphaproteobacteria</taxon>
        <taxon>Rhodobacterales</taxon>
        <taxon>Roseobacteraceae</taxon>
        <taxon>Hasllibacter</taxon>
    </lineage>
</organism>
<protein>
    <recommendedName>
        <fullName evidence="12">Geranylgeranyl diphosphate synthase</fullName>
        <ecNumber evidence="4">2.5.1.29</ecNumber>
    </recommendedName>
    <alternativeName>
        <fullName evidence="13">Farnesyltranstransferase</fullName>
    </alternativeName>
</protein>
<dbReference type="Pfam" id="PF00348">
    <property type="entry name" value="polyprenyl_synt"/>
    <property type="match status" value="1"/>
</dbReference>
<dbReference type="GO" id="GO:0046872">
    <property type="term" value="F:metal ion binding"/>
    <property type="evidence" value="ECO:0007669"/>
    <property type="project" value="UniProtKB-KW"/>
</dbReference>
<evidence type="ECO:0000256" key="11">
    <source>
        <dbReference type="ARBA" id="ARBA00023229"/>
    </source>
</evidence>
<evidence type="ECO:0000256" key="12">
    <source>
        <dbReference type="ARBA" id="ARBA00023818"/>
    </source>
</evidence>
<evidence type="ECO:0000313" key="17">
    <source>
        <dbReference type="EMBL" id="PRY93376.1"/>
    </source>
</evidence>
<gene>
    <name evidence="17" type="ORF">BCF33_2244</name>
</gene>
<keyword evidence="5" id="KW-0602">Photosynthesis</keyword>
<dbReference type="Proteomes" id="UP000238801">
    <property type="component" value="Unassembled WGS sequence"/>
</dbReference>